<organism evidence="1">
    <name type="scientific">marine sediment metagenome</name>
    <dbReference type="NCBI Taxonomy" id="412755"/>
    <lineage>
        <taxon>unclassified sequences</taxon>
        <taxon>metagenomes</taxon>
        <taxon>ecological metagenomes</taxon>
    </lineage>
</organism>
<reference evidence="1" key="1">
    <citation type="journal article" date="2014" name="Front. Microbiol.">
        <title>High frequency of phylogenetically diverse reductive dehalogenase-homologous genes in deep subseafloor sedimentary metagenomes.</title>
        <authorList>
            <person name="Kawai M."/>
            <person name="Futagami T."/>
            <person name="Toyoda A."/>
            <person name="Takaki Y."/>
            <person name="Nishi S."/>
            <person name="Hori S."/>
            <person name="Arai W."/>
            <person name="Tsubouchi T."/>
            <person name="Morono Y."/>
            <person name="Uchiyama I."/>
            <person name="Ito T."/>
            <person name="Fujiyama A."/>
            <person name="Inagaki F."/>
            <person name="Takami H."/>
        </authorList>
    </citation>
    <scope>NUCLEOTIDE SEQUENCE</scope>
    <source>
        <strain evidence="1">Expedition CK06-06</strain>
    </source>
</reference>
<feature type="non-terminal residue" evidence="1">
    <location>
        <position position="1"/>
    </location>
</feature>
<proteinExistence type="predicted"/>
<gene>
    <name evidence="1" type="ORF">S01H4_44537</name>
</gene>
<dbReference type="AlphaFoldDB" id="X1BAD3"/>
<protein>
    <submittedName>
        <fullName evidence="1">Uncharacterized protein</fullName>
    </submittedName>
</protein>
<comment type="caution">
    <text evidence="1">The sequence shown here is derived from an EMBL/GenBank/DDBJ whole genome shotgun (WGS) entry which is preliminary data.</text>
</comment>
<name>X1BAD3_9ZZZZ</name>
<sequence>GRKEEREAILFAMDQHTPNFEKLVGESLRFIGASLQGLSDLGNGQHRVEYMFEGKRGSVTINDQLTTLDSGICLEGRDRDYDVGSVILVKHRRYGE</sequence>
<evidence type="ECO:0000313" key="1">
    <source>
        <dbReference type="EMBL" id="GAG92035.1"/>
    </source>
</evidence>
<dbReference type="EMBL" id="BART01024703">
    <property type="protein sequence ID" value="GAG92035.1"/>
    <property type="molecule type" value="Genomic_DNA"/>
</dbReference>
<accession>X1BAD3</accession>